<sequence length="389" mass="45136">MSSSEEDTSISASTTDKGKKNIGGHPYGSVWEYFTKGEKIRKGRYKATCNLCGTLWHRGEPIELETHLANHCTKADSTIIRQFLTRILSNNSEKNESNKKRKRNIQGKLNSSFTICGIPWHIIENPFFIEALKETNLSYKPPTCQYLSGAELRLLIEKMNITGGGLKNYLKTRWTTASESIESILHLEIVLKKIIEDKILINDQINRIINHYTFFIHLKVLNFVLFPLKKSILLLESQNATLGDCYLSLAKTNATIKKLPIQKYSEFRQYCFNILNKRFEEFDDDLYILGYFLMPNFRKEEGLDKNELLLSNNLDYNKINTKTKDDLVLFLETSLDLNDEIFIDDLEKFPDNDDDENLLLNEILENIETDEVLENNENNSQILEEDEYD</sequence>
<dbReference type="EMBL" id="CAJVPW010003760">
    <property type="protein sequence ID" value="CAG8529108.1"/>
    <property type="molecule type" value="Genomic_DNA"/>
</dbReference>
<organism evidence="1 2">
    <name type="scientific">Cetraspora pellucida</name>
    <dbReference type="NCBI Taxonomy" id="1433469"/>
    <lineage>
        <taxon>Eukaryota</taxon>
        <taxon>Fungi</taxon>
        <taxon>Fungi incertae sedis</taxon>
        <taxon>Mucoromycota</taxon>
        <taxon>Glomeromycotina</taxon>
        <taxon>Glomeromycetes</taxon>
        <taxon>Diversisporales</taxon>
        <taxon>Gigasporaceae</taxon>
        <taxon>Cetraspora</taxon>
    </lineage>
</organism>
<dbReference type="Proteomes" id="UP000789366">
    <property type="component" value="Unassembled WGS sequence"/>
</dbReference>
<accession>A0ACA9LIU4</accession>
<reference evidence="1" key="1">
    <citation type="submission" date="2021-06" db="EMBL/GenBank/DDBJ databases">
        <authorList>
            <person name="Kallberg Y."/>
            <person name="Tangrot J."/>
            <person name="Rosling A."/>
        </authorList>
    </citation>
    <scope>NUCLEOTIDE SEQUENCE</scope>
    <source>
        <strain evidence="1">28 12/20/2015</strain>
    </source>
</reference>
<keyword evidence="2" id="KW-1185">Reference proteome</keyword>
<evidence type="ECO:0000313" key="1">
    <source>
        <dbReference type="EMBL" id="CAG8529108.1"/>
    </source>
</evidence>
<proteinExistence type="predicted"/>
<evidence type="ECO:0000313" key="2">
    <source>
        <dbReference type="Proteomes" id="UP000789366"/>
    </source>
</evidence>
<protein>
    <submittedName>
        <fullName evidence="1">8222_t:CDS:1</fullName>
    </submittedName>
</protein>
<gene>
    <name evidence="1" type="ORF">SPELUC_LOCUS4284</name>
</gene>
<name>A0ACA9LIU4_9GLOM</name>
<comment type="caution">
    <text evidence="1">The sequence shown here is derived from an EMBL/GenBank/DDBJ whole genome shotgun (WGS) entry which is preliminary data.</text>
</comment>